<keyword evidence="8" id="KW-0804">Transcription</keyword>
<dbReference type="PANTHER" id="PTHR47519">
    <property type="entry name" value="NUCLEAR HORMONE RECEPTOR FAMILY MEMBER NHR-31-RELATED"/>
    <property type="match status" value="1"/>
</dbReference>
<comment type="caution">
    <text evidence="12">The sequence shown here is derived from an EMBL/GenBank/DDBJ whole genome shotgun (WGS) entry which is preliminary data.</text>
</comment>
<evidence type="ECO:0000256" key="1">
    <source>
        <dbReference type="ARBA" id="ARBA00004123"/>
    </source>
</evidence>
<keyword evidence="13" id="KW-1185">Reference proteome</keyword>
<evidence type="ECO:0000256" key="2">
    <source>
        <dbReference type="ARBA" id="ARBA00005993"/>
    </source>
</evidence>
<evidence type="ECO:0000256" key="6">
    <source>
        <dbReference type="ARBA" id="ARBA00023015"/>
    </source>
</evidence>
<sequence length="518" mass="58706">MHSINNRVCAVCGDTPAKIHYGVLACFGCKGFFRRAVKDGRNKYVCRFEKNCEVTKFERNACRYCRFRKCLLVGMNPDFVRPDREEIKKAKHHPFAKKKSLSRCASNRFADTNDWTSSLSQSHRKILSDLARLDNETQHPNFDGIANFSLKSLIADRTLARKSNISEHASIATRTDEFMGIERIVQMVDYVDGFVHLLEQEHDKKFSIEDKSSLISDTMIHLLILESTAKHVAKGPNGLDEFRQTFQHLPICTTSINSKLVDICEVFRRKSPSIVEYSILKAYIVSCAESTVLSNSLNETLSLARETLSELLFKVAKYNRGKTSVYAANYLSNMLHFIYISKSFSQCLRKELEPHFKRDEPKSVAFYAIMVDLINPEVSDLLVTCRRISNVAPEQMPSTSTAFQTPSNLFHFSPPSLSPHSSNYSSNIPQPSGMEYPIPSSQSNGFDEYRPSNLTFPKIPLAMTKSIEEILCPPGMMDDPSIMNKPLANDWADGIRLTPIFNKDIVAQFFPEHSGSQF</sequence>
<evidence type="ECO:0000256" key="10">
    <source>
        <dbReference type="ARBA" id="ARBA00023242"/>
    </source>
</evidence>
<reference evidence="12 13" key="1">
    <citation type="submission" date="2020-04" db="EMBL/GenBank/DDBJ databases">
        <authorList>
            <person name="Laetsch R D."/>
            <person name="Stevens L."/>
            <person name="Kumar S."/>
            <person name="Blaxter L. M."/>
        </authorList>
    </citation>
    <scope>NUCLEOTIDE SEQUENCE [LARGE SCALE GENOMIC DNA]</scope>
</reference>
<dbReference type="CDD" id="cd06960">
    <property type="entry name" value="NR_DBD_HNF4A"/>
    <property type="match status" value="1"/>
</dbReference>
<dbReference type="Pfam" id="PF00105">
    <property type="entry name" value="zf-C4"/>
    <property type="match status" value="1"/>
</dbReference>
<dbReference type="InterPro" id="IPR052496">
    <property type="entry name" value="Orphan_Nuclear_Rcpt"/>
</dbReference>
<name>A0A8S1FC04_9PELO</name>
<dbReference type="PANTHER" id="PTHR47519:SF1">
    <property type="entry name" value="NUCLEAR HORMONE RECEPTOR FAMILY MEMBER NHR-31"/>
    <property type="match status" value="1"/>
</dbReference>
<dbReference type="InterPro" id="IPR001628">
    <property type="entry name" value="Znf_hrmn_rcpt"/>
</dbReference>
<dbReference type="PROSITE" id="PS00031">
    <property type="entry name" value="NUCLEAR_REC_DBD_1"/>
    <property type="match status" value="1"/>
</dbReference>
<evidence type="ECO:0000259" key="11">
    <source>
        <dbReference type="PROSITE" id="PS51030"/>
    </source>
</evidence>
<dbReference type="SUPFAM" id="SSF48508">
    <property type="entry name" value="Nuclear receptor ligand-binding domain"/>
    <property type="match status" value="1"/>
</dbReference>
<dbReference type="InterPro" id="IPR013088">
    <property type="entry name" value="Znf_NHR/GATA"/>
</dbReference>
<keyword evidence="7" id="KW-0238">DNA-binding</keyword>
<dbReference type="GO" id="GO:0000978">
    <property type="term" value="F:RNA polymerase II cis-regulatory region sequence-specific DNA binding"/>
    <property type="evidence" value="ECO:0007669"/>
    <property type="project" value="InterPro"/>
</dbReference>
<organism evidence="12 13">
    <name type="scientific">Caenorhabditis bovis</name>
    <dbReference type="NCBI Taxonomy" id="2654633"/>
    <lineage>
        <taxon>Eukaryota</taxon>
        <taxon>Metazoa</taxon>
        <taxon>Ecdysozoa</taxon>
        <taxon>Nematoda</taxon>
        <taxon>Chromadorea</taxon>
        <taxon>Rhabditida</taxon>
        <taxon>Rhabditina</taxon>
        <taxon>Rhabditomorpha</taxon>
        <taxon>Rhabditoidea</taxon>
        <taxon>Rhabditidae</taxon>
        <taxon>Peloderinae</taxon>
        <taxon>Caenorhabditis</taxon>
    </lineage>
</organism>
<dbReference type="Gene3D" id="1.10.565.10">
    <property type="entry name" value="Retinoid X Receptor"/>
    <property type="match status" value="1"/>
</dbReference>
<comment type="similarity">
    <text evidence="2">Belongs to the nuclear hormone receptor family.</text>
</comment>
<dbReference type="GO" id="GO:0005634">
    <property type="term" value="C:nucleus"/>
    <property type="evidence" value="ECO:0007669"/>
    <property type="project" value="UniProtKB-SubCell"/>
</dbReference>
<dbReference type="SMART" id="SM00399">
    <property type="entry name" value="ZnF_C4"/>
    <property type="match status" value="1"/>
</dbReference>
<keyword evidence="4" id="KW-0863">Zinc-finger</keyword>
<dbReference type="OrthoDB" id="5850793at2759"/>
<dbReference type="InterPro" id="IPR049636">
    <property type="entry name" value="HNF4-like_DBD"/>
</dbReference>
<keyword evidence="9" id="KW-0675">Receptor</keyword>
<keyword evidence="6" id="KW-0805">Transcription regulation</keyword>
<evidence type="ECO:0000256" key="3">
    <source>
        <dbReference type="ARBA" id="ARBA00022723"/>
    </source>
</evidence>
<dbReference type="InterPro" id="IPR035500">
    <property type="entry name" value="NHR-like_dom_sf"/>
</dbReference>
<dbReference type="Gene3D" id="3.30.50.10">
    <property type="entry name" value="Erythroid Transcription Factor GATA-1, subunit A"/>
    <property type="match status" value="1"/>
</dbReference>
<dbReference type="PRINTS" id="PR00047">
    <property type="entry name" value="STROIDFINGER"/>
</dbReference>
<evidence type="ECO:0000256" key="4">
    <source>
        <dbReference type="ARBA" id="ARBA00022771"/>
    </source>
</evidence>
<evidence type="ECO:0000256" key="5">
    <source>
        <dbReference type="ARBA" id="ARBA00022833"/>
    </source>
</evidence>
<keyword evidence="3" id="KW-0479">Metal-binding</keyword>
<protein>
    <recommendedName>
        <fullName evidence="11">Nuclear receptor domain-containing protein</fullName>
    </recommendedName>
</protein>
<dbReference type="AlphaFoldDB" id="A0A8S1FC04"/>
<evidence type="ECO:0000256" key="9">
    <source>
        <dbReference type="ARBA" id="ARBA00023170"/>
    </source>
</evidence>
<dbReference type="SUPFAM" id="SSF57716">
    <property type="entry name" value="Glucocorticoid receptor-like (DNA-binding domain)"/>
    <property type="match status" value="1"/>
</dbReference>
<evidence type="ECO:0000256" key="7">
    <source>
        <dbReference type="ARBA" id="ARBA00023125"/>
    </source>
</evidence>
<feature type="domain" description="Nuclear receptor" evidence="11">
    <location>
        <begin position="6"/>
        <end position="82"/>
    </location>
</feature>
<evidence type="ECO:0000313" key="13">
    <source>
        <dbReference type="Proteomes" id="UP000494206"/>
    </source>
</evidence>
<evidence type="ECO:0000256" key="8">
    <source>
        <dbReference type="ARBA" id="ARBA00023163"/>
    </source>
</evidence>
<gene>
    <name evidence="12" type="ORF">CBOVIS_LOCUS11532</name>
</gene>
<proteinExistence type="inferred from homology"/>
<dbReference type="GO" id="GO:0003700">
    <property type="term" value="F:DNA-binding transcription factor activity"/>
    <property type="evidence" value="ECO:0007669"/>
    <property type="project" value="InterPro"/>
</dbReference>
<evidence type="ECO:0000313" key="12">
    <source>
        <dbReference type="EMBL" id="CAB3409945.1"/>
    </source>
</evidence>
<dbReference type="EMBL" id="CADEPM010000009">
    <property type="protein sequence ID" value="CAB3409945.1"/>
    <property type="molecule type" value="Genomic_DNA"/>
</dbReference>
<keyword evidence="10" id="KW-0539">Nucleus</keyword>
<keyword evidence="5" id="KW-0862">Zinc</keyword>
<dbReference type="PROSITE" id="PS51030">
    <property type="entry name" value="NUCLEAR_REC_DBD_2"/>
    <property type="match status" value="1"/>
</dbReference>
<dbReference type="GO" id="GO:0008270">
    <property type="term" value="F:zinc ion binding"/>
    <property type="evidence" value="ECO:0007669"/>
    <property type="project" value="UniProtKB-KW"/>
</dbReference>
<accession>A0A8S1FC04</accession>
<dbReference type="Proteomes" id="UP000494206">
    <property type="component" value="Unassembled WGS sequence"/>
</dbReference>
<comment type="subcellular location">
    <subcellularLocation>
        <location evidence="1">Nucleus</location>
    </subcellularLocation>
</comment>
<dbReference type="FunFam" id="3.30.50.10:FF:000030">
    <property type="entry name" value="Nuclear Hormone Receptor family"/>
    <property type="match status" value="1"/>
</dbReference>